<keyword evidence="1" id="KW-1133">Transmembrane helix</keyword>
<gene>
    <name evidence="2" type="ORF">SAMN06265218_11866</name>
</gene>
<accession>A0A521ERU4</accession>
<dbReference type="RefSeq" id="WP_142715719.1">
    <property type="nucleotide sequence ID" value="NZ_FXTH01000018.1"/>
</dbReference>
<reference evidence="2 3" key="1">
    <citation type="submission" date="2017-05" db="EMBL/GenBank/DDBJ databases">
        <authorList>
            <person name="Varghese N."/>
            <person name="Submissions S."/>
        </authorList>
    </citation>
    <scope>NUCLEOTIDE SEQUENCE [LARGE SCALE GENOMIC DNA]</scope>
    <source>
        <strain evidence="2 3">DSM 21194</strain>
    </source>
</reference>
<feature type="transmembrane region" description="Helical" evidence="1">
    <location>
        <begin position="40"/>
        <end position="62"/>
    </location>
</feature>
<dbReference type="Proteomes" id="UP000317593">
    <property type="component" value="Unassembled WGS sequence"/>
</dbReference>
<keyword evidence="1" id="KW-0812">Transmembrane</keyword>
<dbReference type="Gene3D" id="1.20.210.10">
    <property type="entry name" value="Cytochrome c oxidase-like, subunit I domain"/>
    <property type="match status" value="1"/>
</dbReference>
<evidence type="ECO:0000313" key="3">
    <source>
        <dbReference type="Proteomes" id="UP000317593"/>
    </source>
</evidence>
<feature type="transmembrane region" description="Helical" evidence="1">
    <location>
        <begin position="104"/>
        <end position="124"/>
    </location>
</feature>
<sequence>MPRIARTFIKTGMVFFLISLLLGIAVEIESLSLPVLMPLFWHTLMVGWITQIIFGVSMWMFPGRTKEEGFKAQLWGWLTYIFLNTGLVLRLVAEPMLSYSELTIWNLLVLGSAVLQVSGGFTYLTEMWPRIMSKEQRRQKRKKKRRKQ</sequence>
<feature type="transmembrane region" description="Helical" evidence="1">
    <location>
        <begin position="74"/>
        <end position="92"/>
    </location>
</feature>
<keyword evidence="1" id="KW-0472">Membrane</keyword>
<proteinExistence type="predicted"/>
<dbReference type="InterPro" id="IPR036927">
    <property type="entry name" value="Cyt_c_oxase-like_su1_sf"/>
</dbReference>
<evidence type="ECO:0000256" key="1">
    <source>
        <dbReference type="SAM" id="Phobius"/>
    </source>
</evidence>
<name>A0A521ERU4_9BACT</name>
<dbReference type="SUPFAM" id="SSF81442">
    <property type="entry name" value="Cytochrome c oxidase subunit I-like"/>
    <property type="match status" value="1"/>
</dbReference>
<dbReference type="AlphaFoldDB" id="A0A521ERU4"/>
<evidence type="ECO:0008006" key="4">
    <source>
        <dbReference type="Google" id="ProtNLM"/>
    </source>
</evidence>
<protein>
    <recommendedName>
        <fullName evidence="4">Cytochrome C and Quinol oxidase polypeptide I</fullName>
    </recommendedName>
</protein>
<organism evidence="2 3">
    <name type="scientific">Fodinibius sediminis</name>
    <dbReference type="NCBI Taxonomy" id="1214077"/>
    <lineage>
        <taxon>Bacteria</taxon>
        <taxon>Pseudomonadati</taxon>
        <taxon>Balneolota</taxon>
        <taxon>Balneolia</taxon>
        <taxon>Balneolales</taxon>
        <taxon>Balneolaceae</taxon>
        <taxon>Fodinibius</taxon>
    </lineage>
</organism>
<keyword evidence="3" id="KW-1185">Reference proteome</keyword>
<dbReference type="OrthoDB" id="1524728at2"/>
<evidence type="ECO:0000313" key="2">
    <source>
        <dbReference type="EMBL" id="SMO86635.1"/>
    </source>
</evidence>
<dbReference type="EMBL" id="FXTH01000018">
    <property type="protein sequence ID" value="SMO86635.1"/>
    <property type="molecule type" value="Genomic_DNA"/>
</dbReference>